<keyword evidence="1" id="KW-0175">Coiled coil</keyword>
<evidence type="ECO:0000313" key="3">
    <source>
        <dbReference type="Proteomes" id="UP000243723"/>
    </source>
</evidence>
<gene>
    <name evidence="2" type="ORF">B9Z65_1741</name>
</gene>
<comment type="caution">
    <text evidence="2">The sequence shown here is derived from an EMBL/GenBank/DDBJ whole genome shotgun (WGS) entry which is preliminary data.</text>
</comment>
<name>A0A2P7YKQ3_9PEZI</name>
<dbReference type="EMBL" id="NHZQ01000419">
    <property type="protein sequence ID" value="PSK36558.1"/>
    <property type="molecule type" value="Genomic_DNA"/>
</dbReference>
<sequence>MLYRSVQNDNDDKKLMQGYGLAGSWENSGSGSEMNWTMPNASKYLVEKARERMHEMQELRNVLGKINEQEERARIFDAQARSRLETLSPDEPDVVALRQRLEALESKYELLKAKNTDLLREKAEDMEHIEVLTSRLEE</sequence>
<evidence type="ECO:0000256" key="1">
    <source>
        <dbReference type="SAM" id="Coils"/>
    </source>
</evidence>
<proteinExistence type="predicted"/>
<evidence type="ECO:0000313" key="2">
    <source>
        <dbReference type="EMBL" id="PSK36558.1"/>
    </source>
</evidence>
<protein>
    <submittedName>
        <fullName evidence="2">Uncharacterized protein</fullName>
    </submittedName>
</protein>
<feature type="coiled-coil region" evidence="1">
    <location>
        <begin position="94"/>
        <end position="121"/>
    </location>
</feature>
<keyword evidence="3" id="KW-1185">Reference proteome</keyword>
<dbReference type="Proteomes" id="UP000243723">
    <property type="component" value="Unassembled WGS sequence"/>
</dbReference>
<reference evidence="2 3" key="1">
    <citation type="submission" date="2017-05" db="EMBL/GenBank/DDBJ databases">
        <title>Draft genome sequence of Elsinoe australis.</title>
        <authorList>
            <person name="Cheng Q."/>
        </authorList>
    </citation>
    <scope>NUCLEOTIDE SEQUENCE [LARGE SCALE GENOMIC DNA]</scope>
    <source>
        <strain evidence="2 3">NL1</strain>
    </source>
</reference>
<organism evidence="2 3">
    <name type="scientific">Elsinoe australis</name>
    <dbReference type="NCBI Taxonomy" id="40998"/>
    <lineage>
        <taxon>Eukaryota</taxon>
        <taxon>Fungi</taxon>
        <taxon>Dikarya</taxon>
        <taxon>Ascomycota</taxon>
        <taxon>Pezizomycotina</taxon>
        <taxon>Dothideomycetes</taxon>
        <taxon>Dothideomycetidae</taxon>
        <taxon>Myriangiales</taxon>
        <taxon>Elsinoaceae</taxon>
        <taxon>Elsinoe</taxon>
    </lineage>
</organism>
<accession>A0A2P7YKQ3</accession>
<dbReference type="AlphaFoldDB" id="A0A2P7YKQ3"/>